<evidence type="ECO:0000256" key="5">
    <source>
        <dbReference type="PIRSR" id="PIRSR000137-2"/>
    </source>
</evidence>
<dbReference type="GO" id="GO:0016614">
    <property type="term" value="F:oxidoreductase activity, acting on CH-OH group of donors"/>
    <property type="evidence" value="ECO:0007669"/>
    <property type="project" value="InterPro"/>
</dbReference>
<reference evidence="9 10" key="1">
    <citation type="submission" date="2024-02" db="EMBL/GenBank/DDBJ databases">
        <title>Chromosome-scale genome assembly of the rough periwinkle Littorina saxatilis.</title>
        <authorList>
            <person name="De Jode A."/>
            <person name="Faria R."/>
            <person name="Formenti G."/>
            <person name="Sims Y."/>
            <person name="Smith T.P."/>
            <person name="Tracey A."/>
            <person name="Wood J.M.D."/>
            <person name="Zagrodzka Z.B."/>
            <person name="Johannesson K."/>
            <person name="Butlin R.K."/>
            <person name="Leder E.H."/>
        </authorList>
    </citation>
    <scope>NUCLEOTIDE SEQUENCE [LARGE SCALE GENOMIC DNA]</scope>
    <source>
        <strain evidence="9">Snail1</strain>
        <tissue evidence="9">Muscle</tissue>
    </source>
</reference>
<name>A0AAN9BBM8_9CAEN</name>
<keyword evidence="3 6" id="KW-0285">Flavoprotein</keyword>
<dbReference type="PANTHER" id="PTHR11552">
    <property type="entry name" value="GLUCOSE-METHANOL-CHOLINE GMC OXIDOREDUCTASE"/>
    <property type="match status" value="1"/>
</dbReference>
<evidence type="ECO:0000313" key="10">
    <source>
        <dbReference type="Proteomes" id="UP001374579"/>
    </source>
</evidence>
<gene>
    <name evidence="9" type="ORF">V1264_020464</name>
</gene>
<dbReference type="AlphaFoldDB" id="A0AAN9BBM8"/>
<proteinExistence type="inferred from homology"/>
<evidence type="ECO:0000313" key="9">
    <source>
        <dbReference type="EMBL" id="KAK7102209.1"/>
    </source>
</evidence>
<keyword evidence="10" id="KW-1185">Reference proteome</keyword>
<organism evidence="9 10">
    <name type="scientific">Littorina saxatilis</name>
    <dbReference type="NCBI Taxonomy" id="31220"/>
    <lineage>
        <taxon>Eukaryota</taxon>
        <taxon>Metazoa</taxon>
        <taxon>Spiralia</taxon>
        <taxon>Lophotrochozoa</taxon>
        <taxon>Mollusca</taxon>
        <taxon>Gastropoda</taxon>
        <taxon>Caenogastropoda</taxon>
        <taxon>Littorinimorpha</taxon>
        <taxon>Littorinoidea</taxon>
        <taxon>Littorinidae</taxon>
        <taxon>Littorina</taxon>
    </lineage>
</organism>
<accession>A0AAN9BBM8</accession>
<keyword evidence="4 5" id="KW-0274">FAD</keyword>
<evidence type="ECO:0000256" key="6">
    <source>
        <dbReference type="RuleBase" id="RU003968"/>
    </source>
</evidence>
<dbReference type="Gene3D" id="3.50.50.60">
    <property type="entry name" value="FAD/NAD(P)-binding domain"/>
    <property type="match status" value="1"/>
</dbReference>
<evidence type="ECO:0000259" key="7">
    <source>
        <dbReference type="PROSITE" id="PS00623"/>
    </source>
</evidence>
<dbReference type="Proteomes" id="UP001374579">
    <property type="component" value="Unassembled WGS sequence"/>
</dbReference>
<dbReference type="PROSITE" id="PS00623">
    <property type="entry name" value="GMC_OXRED_1"/>
    <property type="match status" value="1"/>
</dbReference>
<dbReference type="InterPro" id="IPR000172">
    <property type="entry name" value="GMC_OxRdtase_N"/>
</dbReference>
<dbReference type="PANTHER" id="PTHR11552:SF147">
    <property type="entry name" value="CHOLINE DEHYDROGENASE, MITOCHONDRIAL"/>
    <property type="match status" value="1"/>
</dbReference>
<sequence>MRIKQRMFWPRGKGLGGTSTINSMIYIRGSRHDYDNWVKDGAEGWSYKDVLPYFLKSEDVRDPDLKKSKYHGTGGPLTVEVANTNGLTDTLCHACQQLGHSLLDPNGHSMIGVSHTQVTQDRGRRASTSHAFLHPVLHRDNLHVAVNSPVTKVLIEKGRATGVEYTRNGTTQQVRARREVIMSAGAIGSPHILLLSGVGPRKHLDSMGIPVVSDIPVGENLQDHLYVDYGIGINTSAGITLDKMNSVWEKIKYQTLGEGVLRSPRAVETLMFLGSTEAKRKVDHPDVQLHIFSLVLDWSHLVELTPEENERLAARGRSYGVSCGSTLLQPESVGSITLRTRNPSDRPRIDPNYLQKEKDVEPMLYGIRECQRLMTTPAMQALGAYSLDKPVKSCTDKHTYDTDDYWRCHIRHASLTIYHPVGTCRMGNVKDTRTVVDLRLRVKGVEGLRVVDASIMPTIVSGNTNAPTIMIAEKAADIIRDDSTK</sequence>
<feature type="binding site" evidence="5">
    <location>
        <position position="150"/>
    </location>
    <ligand>
        <name>FAD</name>
        <dbReference type="ChEBI" id="CHEBI:57692"/>
    </ligand>
</feature>
<dbReference type="InterPro" id="IPR012132">
    <property type="entry name" value="GMC_OxRdtase"/>
</dbReference>
<evidence type="ECO:0000259" key="8">
    <source>
        <dbReference type="PROSITE" id="PS00624"/>
    </source>
</evidence>
<dbReference type="SUPFAM" id="SSF51905">
    <property type="entry name" value="FAD/NAD(P)-binding domain"/>
    <property type="match status" value="1"/>
</dbReference>
<dbReference type="EMBL" id="JBAMIC010000010">
    <property type="protein sequence ID" value="KAK7102209.1"/>
    <property type="molecule type" value="Genomic_DNA"/>
</dbReference>
<comment type="caution">
    <text evidence="9">The sequence shown here is derived from an EMBL/GenBank/DDBJ whole genome shotgun (WGS) entry which is preliminary data.</text>
</comment>
<evidence type="ECO:0000256" key="1">
    <source>
        <dbReference type="ARBA" id="ARBA00001974"/>
    </source>
</evidence>
<dbReference type="InterPro" id="IPR036188">
    <property type="entry name" value="FAD/NAD-bd_sf"/>
</dbReference>
<dbReference type="Gene3D" id="3.30.560.10">
    <property type="entry name" value="Glucose Oxidase, domain 3"/>
    <property type="match status" value="1"/>
</dbReference>
<dbReference type="SUPFAM" id="SSF54373">
    <property type="entry name" value="FAD-linked reductases, C-terminal domain"/>
    <property type="match status" value="1"/>
</dbReference>
<feature type="binding site" evidence="5">
    <location>
        <position position="18"/>
    </location>
    <ligand>
        <name>FAD</name>
        <dbReference type="ChEBI" id="CHEBI:57692"/>
    </ligand>
</feature>
<protein>
    <recommendedName>
        <fullName evidence="7 8">Glucose-methanol-choline oxidoreductase N-terminal domain-containing protein</fullName>
    </recommendedName>
</protein>
<comment type="similarity">
    <text evidence="2 6">Belongs to the GMC oxidoreductase family.</text>
</comment>
<dbReference type="PROSITE" id="PS00624">
    <property type="entry name" value="GMC_OXRED_2"/>
    <property type="match status" value="1"/>
</dbReference>
<evidence type="ECO:0000256" key="2">
    <source>
        <dbReference type="ARBA" id="ARBA00010790"/>
    </source>
</evidence>
<evidence type="ECO:0000256" key="4">
    <source>
        <dbReference type="ARBA" id="ARBA00022827"/>
    </source>
</evidence>
<feature type="domain" description="Glucose-methanol-choline oxidoreductase N-terminal" evidence="7">
    <location>
        <begin position="12"/>
        <end position="35"/>
    </location>
</feature>
<dbReference type="InterPro" id="IPR007867">
    <property type="entry name" value="GMC_OxRtase_C"/>
</dbReference>
<comment type="cofactor">
    <cofactor evidence="1 5">
        <name>FAD</name>
        <dbReference type="ChEBI" id="CHEBI:57692"/>
    </cofactor>
</comment>
<dbReference type="GO" id="GO:0050660">
    <property type="term" value="F:flavin adenine dinucleotide binding"/>
    <property type="evidence" value="ECO:0007669"/>
    <property type="project" value="InterPro"/>
</dbReference>
<dbReference type="Pfam" id="PF00732">
    <property type="entry name" value="GMC_oxred_N"/>
    <property type="match status" value="1"/>
</dbReference>
<feature type="domain" description="Glucose-methanol-choline oxidoreductase N-terminal" evidence="8">
    <location>
        <begin position="185"/>
        <end position="199"/>
    </location>
</feature>
<dbReference type="PIRSF" id="PIRSF000137">
    <property type="entry name" value="Alcohol_oxidase"/>
    <property type="match status" value="1"/>
</dbReference>
<evidence type="ECO:0000256" key="3">
    <source>
        <dbReference type="ARBA" id="ARBA00022630"/>
    </source>
</evidence>
<dbReference type="Pfam" id="PF05199">
    <property type="entry name" value="GMC_oxred_C"/>
    <property type="match status" value="1"/>
</dbReference>